<feature type="domain" description="CSD" evidence="1">
    <location>
        <begin position="10"/>
        <end position="75"/>
    </location>
</feature>
<reference evidence="2 3" key="1">
    <citation type="submission" date="2019-03" db="EMBL/GenBank/DDBJ databases">
        <title>Ruegeria lutea sp. nov., a novel strain, isolated from marine sediment, the Masan Bay, South Korea.</title>
        <authorList>
            <person name="Kim J."/>
            <person name="Kim D.-Y."/>
            <person name="Lee S.-S."/>
        </authorList>
    </citation>
    <scope>NUCLEOTIDE SEQUENCE [LARGE SCALE GENOMIC DNA]</scope>
    <source>
        <strain evidence="2 3">318-1</strain>
    </source>
</reference>
<dbReference type="OrthoDB" id="9791685at2"/>
<dbReference type="Proteomes" id="UP000295301">
    <property type="component" value="Unassembled WGS sequence"/>
</dbReference>
<dbReference type="PROSITE" id="PS51857">
    <property type="entry name" value="CSD_2"/>
    <property type="match status" value="2"/>
</dbReference>
<dbReference type="GO" id="GO:0003676">
    <property type="term" value="F:nucleic acid binding"/>
    <property type="evidence" value="ECO:0007669"/>
    <property type="project" value="InterPro"/>
</dbReference>
<dbReference type="InterPro" id="IPR002059">
    <property type="entry name" value="CSP_DNA-bd"/>
</dbReference>
<dbReference type="Pfam" id="PF00313">
    <property type="entry name" value="CSD"/>
    <property type="match status" value="2"/>
</dbReference>
<evidence type="ECO:0000313" key="3">
    <source>
        <dbReference type="Proteomes" id="UP000295301"/>
    </source>
</evidence>
<dbReference type="SUPFAM" id="SSF50249">
    <property type="entry name" value="Nucleic acid-binding proteins"/>
    <property type="match status" value="2"/>
</dbReference>
<evidence type="ECO:0000313" key="2">
    <source>
        <dbReference type="EMBL" id="TDK50809.1"/>
    </source>
</evidence>
<evidence type="ECO:0000259" key="1">
    <source>
        <dbReference type="PROSITE" id="PS51857"/>
    </source>
</evidence>
<comment type="caution">
    <text evidence="2">The sequence shown here is derived from an EMBL/GenBank/DDBJ whole genome shotgun (WGS) entry which is preliminary data.</text>
</comment>
<dbReference type="PRINTS" id="PR00050">
    <property type="entry name" value="COLDSHOCK"/>
</dbReference>
<dbReference type="InterPro" id="IPR011129">
    <property type="entry name" value="CSD"/>
</dbReference>
<dbReference type="SMART" id="SM00357">
    <property type="entry name" value="CSP"/>
    <property type="match status" value="2"/>
</dbReference>
<dbReference type="Gene3D" id="2.40.50.140">
    <property type="entry name" value="Nucleic acid-binding proteins"/>
    <property type="match status" value="2"/>
</dbReference>
<sequence>MAEDLSSMHQVEGQVKWFDPAKGFGFVVSDGGGPDILLHMNVLRNFGQSSVADGSRIQVVTQETARGVQAIEVLSIIPPEREDDGPLLSDFSHLDPADIRQRPLEPARVKWFDKAKGFGFANVFGRSEDVFVHIEVLRQSGLADLQPGEALAMRVIDGRRGRMAAEILAWEAALTGQEAL</sequence>
<accession>A0A4R5VG11</accession>
<dbReference type="GO" id="GO:0005829">
    <property type="term" value="C:cytosol"/>
    <property type="evidence" value="ECO:0007669"/>
    <property type="project" value="UniProtKB-ARBA"/>
</dbReference>
<dbReference type="RefSeq" id="WP_133358701.1">
    <property type="nucleotide sequence ID" value="NZ_SMUV01000053.1"/>
</dbReference>
<feature type="domain" description="CSD" evidence="1">
    <location>
        <begin position="104"/>
        <end position="169"/>
    </location>
</feature>
<keyword evidence="3" id="KW-1185">Reference proteome</keyword>
<name>A0A4R5VG11_9RHOB</name>
<dbReference type="CDD" id="cd04458">
    <property type="entry name" value="CSP_CDS"/>
    <property type="match status" value="2"/>
</dbReference>
<dbReference type="InterPro" id="IPR050181">
    <property type="entry name" value="Cold_shock_domain"/>
</dbReference>
<organism evidence="2 3">
    <name type="scientific">Antarcticimicrobium luteum</name>
    <dbReference type="NCBI Taxonomy" id="2547397"/>
    <lineage>
        <taxon>Bacteria</taxon>
        <taxon>Pseudomonadati</taxon>
        <taxon>Pseudomonadota</taxon>
        <taxon>Alphaproteobacteria</taxon>
        <taxon>Rhodobacterales</taxon>
        <taxon>Paracoccaceae</taxon>
        <taxon>Antarcticimicrobium</taxon>
    </lineage>
</organism>
<proteinExistence type="predicted"/>
<protein>
    <submittedName>
        <fullName evidence="2">Cold shock domain-containing protein</fullName>
    </submittedName>
</protein>
<dbReference type="EMBL" id="SMUV01000053">
    <property type="protein sequence ID" value="TDK50809.1"/>
    <property type="molecule type" value="Genomic_DNA"/>
</dbReference>
<dbReference type="InterPro" id="IPR012340">
    <property type="entry name" value="NA-bd_OB-fold"/>
</dbReference>
<dbReference type="AlphaFoldDB" id="A0A4R5VG11"/>
<gene>
    <name evidence="2" type="ORF">E1832_05340</name>
</gene>
<dbReference type="PANTHER" id="PTHR11544">
    <property type="entry name" value="COLD SHOCK DOMAIN CONTAINING PROTEINS"/>
    <property type="match status" value="1"/>
</dbReference>